<comment type="caution">
    <text evidence="3">The sequence shown here is derived from an EMBL/GenBank/DDBJ whole genome shotgun (WGS) entry which is preliminary data.</text>
</comment>
<organism evidence="3 4">
    <name type="scientific">Antrihabitans stalagmiti</name>
    <dbReference type="NCBI Taxonomy" id="2799499"/>
    <lineage>
        <taxon>Bacteria</taxon>
        <taxon>Bacillati</taxon>
        <taxon>Actinomycetota</taxon>
        <taxon>Actinomycetes</taxon>
        <taxon>Mycobacteriales</taxon>
        <taxon>Nocardiaceae</taxon>
        <taxon>Antrihabitans</taxon>
    </lineage>
</organism>
<keyword evidence="2" id="KW-0472">Membrane</keyword>
<evidence type="ECO:0000313" key="3">
    <source>
        <dbReference type="EMBL" id="MBJ8338001.1"/>
    </source>
</evidence>
<feature type="transmembrane region" description="Helical" evidence="2">
    <location>
        <begin position="36"/>
        <end position="56"/>
    </location>
</feature>
<keyword evidence="4" id="KW-1185">Reference proteome</keyword>
<dbReference type="RefSeq" id="WP_199702235.1">
    <property type="nucleotide sequence ID" value="NZ_JAEMNV010000001.1"/>
</dbReference>
<gene>
    <name evidence="3" type="ORF">JGU71_03790</name>
</gene>
<accession>A0A934NML9</accession>
<dbReference type="AlphaFoldDB" id="A0A934NML9"/>
<name>A0A934NML9_9NOCA</name>
<proteinExistence type="inferred from homology"/>
<keyword evidence="2" id="KW-0812">Transmembrane</keyword>
<comment type="similarity">
    <text evidence="1">Belongs to the UPF0749 family.</text>
</comment>
<dbReference type="Proteomes" id="UP000655868">
    <property type="component" value="Unassembled WGS sequence"/>
</dbReference>
<evidence type="ECO:0000313" key="4">
    <source>
        <dbReference type="Proteomes" id="UP000655868"/>
    </source>
</evidence>
<keyword evidence="2" id="KW-1133">Transmembrane helix</keyword>
<reference evidence="3" key="1">
    <citation type="submission" date="2020-12" db="EMBL/GenBank/DDBJ databases">
        <title>Antrihabitans popcorni sp. nov. and Antrihabitans auranticaus sp. nov., isolated from a larva cave.</title>
        <authorList>
            <person name="Lee S.D."/>
            <person name="Kim I.S."/>
        </authorList>
    </citation>
    <scope>NUCLEOTIDE SEQUENCE</scope>
    <source>
        <strain evidence="3">YC3-6</strain>
    </source>
</reference>
<dbReference type="Gene3D" id="3.30.70.1880">
    <property type="entry name" value="Protein of unknown function DUF881"/>
    <property type="match status" value="1"/>
</dbReference>
<evidence type="ECO:0000256" key="2">
    <source>
        <dbReference type="SAM" id="Phobius"/>
    </source>
</evidence>
<dbReference type="EMBL" id="JAEMNV010000001">
    <property type="protein sequence ID" value="MBJ8338001.1"/>
    <property type="molecule type" value="Genomic_DNA"/>
</dbReference>
<dbReference type="InterPro" id="IPR010273">
    <property type="entry name" value="DUF881"/>
</dbReference>
<protein>
    <submittedName>
        <fullName evidence="3">DUF881 domain-containing protein</fullName>
    </submittedName>
</protein>
<dbReference type="GO" id="GO:0005886">
    <property type="term" value="C:plasma membrane"/>
    <property type="evidence" value="ECO:0007669"/>
    <property type="project" value="TreeGrafter"/>
</dbReference>
<evidence type="ECO:0000256" key="1">
    <source>
        <dbReference type="ARBA" id="ARBA00009108"/>
    </source>
</evidence>
<dbReference type="PANTHER" id="PTHR37313">
    <property type="entry name" value="UPF0749 PROTEIN RV1825"/>
    <property type="match status" value="1"/>
</dbReference>
<sequence length="261" mass="26617">MNSLLRSLLTDHVDPGYAIAADNAELQPGRRAQFAAGAWLVGGLAVIGLVLGVAVAKNLDHSGRDADRDQILSQVQVSRERGSILAAERDELAVQADSARAAALAGTAEGAPLLDRIDDLEAASAASAVHGPGVTITLADGGSEGRSIVLDRDLRAVVNALWASGAEAISIGDKRIGPAVAVRQAGGAILVDNVAVSSPYRISAIGPPSKLQTGFVVSDAYLRMSGLAQLYGVGFDIGVADDLELPAATLPEVRSAREGGG</sequence>
<dbReference type="Pfam" id="PF05949">
    <property type="entry name" value="DUF881"/>
    <property type="match status" value="1"/>
</dbReference>
<dbReference type="PANTHER" id="PTHR37313:SF1">
    <property type="entry name" value="UPF0749 PROTEIN RV1823"/>
    <property type="match status" value="1"/>
</dbReference>